<evidence type="ECO:0000313" key="4">
    <source>
        <dbReference type="Proteomes" id="UP001301958"/>
    </source>
</evidence>
<proteinExistence type="predicted"/>
<dbReference type="Pfam" id="PF14420">
    <property type="entry name" value="Clr5"/>
    <property type="match status" value="1"/>
</dbReference>
<feature type="region of interest" description="Disordered" evidence="1">
    <location>
        <begin position="198"/>
        <end position="239"/>
    </location>
</feature>
<name>A0AAN7GWF2_9PEZI</name>
<dbReference type="Proteomes" id="UP001301958">
    <property type="component" value="Unassembled WGS sequence"/>
</dbReference>
<feature type="region of interest" description="Disordered" evidence="1">
    <location>
        <begin position="43"/>
        <end position="75"/>
    </location>
</feature>
<dbReference type="AlphaFoldDB" id="A0AAN7GWF2"/>
<dbReference type="InterPro" id="IPR025676">
    <property type="entry name" value="Clr5_dom"/>
</dbReference>
<gene>
    <name evidence="3" type="ORF">QBC38DRAFT_414506</name>
</gene>
<evidence type="ECO:0000313" key="3">
    <source>
        <dbReference type="EMBL" id="KAK4228436.1"/>
    </source>
</evidence>
<protein>
    <recommendedName>
        <fullName evidence="2">Clr5 domain-containing protein</fullName>
    </recommendedName>
</protein>
<dbReference type="InterPro" id="IPR011990">
    <property type="entry name" value="TPR-like_helical_dom_sf"/>
</dbReference>
<dbReference type="SUPFAM" id="SSF48452">
    <property type="entry name" value="TPR-like"/>
    <property type="match status" value="1"/>
</dbReference>
<reference evidence="3" key="2">
    <citation type="submission" date="2023-05" db="EMBL/GenBank/DDBJ databases">
        <authorList>
            <consortium name="Lawrence Berkeley National Laboratory"/>
            <person name="Steindorff A."/>
            <person name="Hensen N."/>
            <person name="Bonometti L."/>
            <person name="Westerberg I."/>
            <person name="Brannstrom I.O."/>
            <person name="Guillou S."/>
            <person name="Cros-Aarteil S."/>
            <person name="Calhoun S."/>
            <person name="Haridas S."/>
            <person name="Kuo A."/>
            <person name="Mondo S."/>
            <person name="Pangilinan J."/>
            <person name="Riley R."/>
            <person name="Labutti K."/>
            <person name="Andreopoulos B."/>
            <person name="Lipzen A."/>
            <person name="Chen C."/>
            <person name="Yanf M."/>
            <person name="Daum C."/>
            <person name="Ng V."/>
            <person name="Clum A."/>
            <person name="Ohm R."/>
            <person name="Martin F."/>
            <person name="Silar P."/>
            <person name="Natvig D."/>
            <person name="Lalanne C."/>
            <person name="Gautier V."/>
            <person name="Ament-Velasquez S.L."/>
            <person name="Kruys A."/>
            <person name="Hutchinson M.I."/>
            <person name="Powell A.J."/>
            <person name="Barry K."/>
            <person name="Miller A.N."/>
            <person name="Grigoriev I.V."/>
            <person name="Debuchy R."/>
            <person name="Gladieux P."/>
            <person name="Thoren M.H."/>
            <person name="Johannesson H."/>
        </authorList>
    </citation>
    <scope>NUCLEOTIDE SEQUENCE</scope>
    <source>
        <strain evidence="3">CBS 990.96</strain>
    </source>
</reference>
<accession>A0AAN7GWF2</accession>
<dbReference type="Gene3D" id="1.25.40.10">
    <property type="entry name" value="Tetratricopeptide repeat domain"/>
    <property type="match status" value="1"/>
</dbReference>
<comment type="caution">
    <text evidence="3">The sequence shown here is derived from an EMBL/GenBank/DDBJ whole genome shotgun (WGS) entry which is preliminary data.</text>
</comment>
<dbReference type="EMBL" id="MU865318">
    <property type="protein sequence ID" value="KAK4228436.1"/>
    <property type="molecule type" value="Genomic_DNA"/>
</dbReference>
<keyword evidence="4" id="KW-1185">Reference proteome</keyword>
<organism evidence="3 4">
    <name type="scientific">Podospora fimiseda</name>
    <dbReference type="NCBI Taxonomy" id="252190"/>
    <lineage>
        <taxon>Eukaryota</taxon>
        <taxon>Fungi</taxon>
        <taxon>Dikarya</taxon>
        <taxon>Ascomycota</taxon>
        <taxon>Pezizomycotina</taxon>
        <taxon>Sordariomycetes</taxon>
        <taxon>Sordariomycetidae</taxon>
        <taxon>Sordariales</taxon>
        <taxon>Podosporaceae</taxon>
        <taxon>Podospora</taxon>
    </lineage>
</organism>
<sequence>MDPRDFLDQLQFHDTSLWAGTSSYSLPNPSSVFTNTFHSDVTPSLSLSTEKDEPVQEPSHSSGPPKARSRRSKYGNLDWEKHKSELKQLYLDDNLTQPEVLGIMQMQHSFLASAKLYKEKFKEWGWEKNLPSGHARFMKLKDEERRREEGKSTLFHYGGREYTAERAAKTLSRAKTVVPETDDIEIKVETPLGITYYTPPPELEEPPSPEPGLSGEDTFINSQPQPEYTEPIPNHKPTNNHVPGLYLRWQGLTRTDLLAMNNSAKSHITKGDRATAESLLRKVLEGYRYLLGPTNHDTIQASYSLATFFADDDRMLEADQLLEEISHYHITHLGLAHKTTYRHVLHTAELLNSWNRKEDAWAFLSKFDTLTTPPAQPKPDIDEMSISELKTLVTNDNSQGTLDLALGVAKCHIATNDTSVESLLLAIIKQSANNQTLLIQHFKARADLLRLYADLGRGKHTPQAQKYDESHVVFRKTLWKLELNDLDWWYRDKFRALEFIEACMQLGVGLLKGNFPIWAMEVFDKIERKAAVVFGRGDERYLWVCVKIGIVYQREHAGVSWEVARRWFEHALCTAVMAGWREEDGVVRSLRRGLESEWFEYLSGEEWDFRGGIGGRGRFSWRYLD</sequence>
<evidence type="ECO:0000259" key="2">
    <source>
        <dbReference type="Pfam" id="PF14420"/>
    </source>
</evidence>
<dbReference type="PANTHER" id="PTHR38788:SF3">
    <property type="entry name" value="CLR5 DOMAIN-CONTAINING PROTEIN"/>
    <property type="match status" value="1"/>
</dbReference>
<reference evidence="3" key="1">
    <citation type="journal article" date="2023" name="Mol. Phylogenet. Evol.">
        <title>Genome-scale phylogeny and comparative genomics of the fungal order Sordariales.</title>
        <authorList>
            <person name="Hensen N."/>
            <person name="Bonometti L."/>
            <person name="Westerberg I."/>
            <person name="Brannstrom I.O."/>
            <person name="Guillou S."/>
            <person name="Cros-Aarteil S."/>
            <person name="Calhoun S."/>
            <person name="Haridas S."/>
            <person name="Kuo A."/>
            <person name="Mondo S."/>
            <person name="Pangilinan J."/>
            <person name="Riley R."/>
            <person name="LaButti K."/>
            <person name="Andreopoulos B."/>
            <person name="Lipzen A."/>
            <person name="Chen C."/>
            <person name="Yan M."/>
            <person name="Daum C."/>
            <person name="Ng V."/>
            <person name="Clum A."/>
            <person name="Steindorff A."/>
            <person name="Ohm R.A."/>
            <person name="Martin F."/>
            <person name="Silar P."/>
            <person name="Natvig D.O."/>
            <person name="Lalanne C."/>
            <person name="Gautier V."/>
            <person name="Ament-Velasquez S.L."/>
            <person name="Kruys A."/>
            <person name="Hutchinson M.I."/>
            <person name="Powell A.J."/>
            <person name="Barry K."/>
            <person name="Miller A.N."/>
            <person name="Grigoriev I.V."/>
            <person name="Debuchy R."/>
            <person name="Gladieux P."/>
            <person name="Hiltunen Thoren M."/>
            <person name="Johannesson H."/>
        </authorList>
    </citation>
    <scope>NUCLEOTIDE SEQUENCE</scope>
    <source>
        <strain evidence="3">CBS 990.96</strain>
    </source>
</reference>
<evidence type="ECO:0000256" key="1">
    <source>
        <dbReference type="SAM" id="MobiDB-lite"/>
    </source>
</evidence>
<dbReference type="PANTHER" id="PTHR38788">
    <property type="entry name" value="CLR5 DOMAIN-CONTAINING PROTEIN"/>
    <property type="match status" value="1"/>
</dbReference>
<feature type="domain" description="Clr5" evidence="2">
    <location>
        <begin position="78"/>
        <end position="128"/>
    </location>
</feature>